<sequence>MPSTWCLRLFLLLVFSANAAFSGTIVKTLPGFDGELPFKLETGYVRVGTSEMFYYFIESEGNPKEDPLLLWYSGGPGCSALNGLIYEIGPLAFNITEYEGGIPSLMYYPYAWTKTASILFVDAPVGTGFSFPLTPEGFATSDTLAAKEIYQFLRKWLMEHPQYLKPQLFVGADSYSGISATLVVQHVLDGNLDTNLTQLNLKGYILGCPEIDGKITANAKIVFTHRIGLISDELYNVILVKNFMLSFTLFFLVNNVIFHLVQATKVTCGGDYFDTTSENPACYENLQLINKCTKDLYKNNILEPKCTWASPESADEPARRLLEENAEGFILSPPRIPEFWCRNFNYALSYIWANDQSVRAALNIREGTVHDWKRCNKSLNYGKDVKSVLDYHRNFTNKGLQALVYNGDHDLIIPNLATQGWIGKLNLTIVNDWRPWLVDGQIAGYTIKYSENGYRLTYATVKARRLKKRITEEVDTHRKSPSVGNVITCLRGLFTIILSRESLHFRNSGN</sequence>
<comment type="caution">
    <text evidence="1">The sequence shown here is derived from an EMBL/GenBank/DDBJ whole genome shotgun (WGS) entry which is preliminary data.</text>
</comment>
<organism evidence="1 2">
    <name type="scientific">Pistacia integerrima</name>
    <dbReference type="NCBI Taxonomy" id="434235"/>
    <lineage>
        <taxon>Eukaryota</taxon>
        <taxon>Viridiplantae</taxon>
        <taxon>Streptophyta</taxon>
        <taxon>Embryophyta</taxon>
        <taxon>Tracheophyta</taxon>
        <taxon>Spermatophyta</taxon>
        <taxon>Magnoliopsida</taxon>
        <taxon>eudicotyledons</taxon>
        <taxon>Gunneridae</taxon>
        <taxon>Pentapetalae</taxon>
        <taxon>rosids</taxon>
        <taxon>malvids</taxon>
        <taxon>Sapindales</taxon>
        <taxon>Anacardiaceae</taxon>
        <taxon>Pistacia</taxon>
    </lineage>
</organism>
<dbReference type="Proteomes" id="UP001163603">
    <property type="component" value="Chromosome 14"/>
</dbReference>
<reference evidence="2" key="1">
    <citation type="journal article" date="2023" name="G3 (Bethesda)">
        <title>Genome assembly and association tests identify interacting loci associated with vigor, precocity, and sex in interspecific pistachio rootstocks.</title>
        <authorList>
            <person name="Palmer W."/>
            <person name="Jacygrad E."/>
            <person name="Sagayaradj S."/>
            <person name="Cavanaugh K."/>
            <person name="Han R."/>
            <person name="Bertier L."/>
            <person name="Beede B."/>
            <person name="Kafkas S."/>
            <person name="Golino D."/>
            <person name="Preece J."/>
            <person name="Michelmore R."/>
        </authorList>
    </citation>
    <scope>NUCLEOTIDE SEQUENCE [LARGE SCALE GENOMIC DNA]</scope>
</reference>
<gene>
    <name evidence="1" type="ORF">Pint_33650</name>
</gene>
<dbReference type="EMBL" id="CM047749">
    <property type="protein sequence ID" value="KAJ0010678.1"/>
    <property type="molecule type" value="Genomic_DNA"/>
</dbReference>
<protein>
    <submittedName>
        <fullName evidence="1">Uncharacterized protein</fullName>
    </submittedName>
</protein>
<evidence type="ECO:0000313" key="1">
    <source>
        <dbReference type="EMBL" id="KAJ0010678.1"/>
    </source>
</evidence>
<name>A0ACC0X7A8_9ROSI</name>
<evidence type="ECO:0000313" key="2">
    <source>
        <dbReference type="Proteomes" id="UP001163603"/>
    </source>
</evidence>
<accession>A0ACC0X7A8</accession>
<proteinExistence type="predicted"/>
<keyword evidence="2" id="KW-1185">Reference proteome</keyword>